<feature type="compositionally biased region" description="Low complexity" evidence="1">
    <location>
        <begin position="202"/>
        <end position="214"/>
    </location>
</feature>
<dbReference type="Proteomes" id="UP000268162">
    <property type="component" value="Unassembled WGS sequence"/>
</dbReference>
<evidence type="ECO:0000313" key="2">
    <source>
        <dbReference type="EMBL" id="RKP39145.1"/>
    </source>
</evidence>
<dbReference type="AlphaFoldDB" id="A0A4P9ZZI1"/>
<feature type="compositionally biased region" description="Basic and acidic residues" evidence="1">
    <location>
        <begin position="1"/>
        <end position="10"/>
    </location>
</feature>
<evidence type="ECO:0000313" key="3">
    <source>
        <dbReference type="Proteomes" id="UP000268162"/>
    </source>
</evidence>
<reference evidence="3" key="1">
    <citation type="journal article" date="2018" name="Nat. Microbiol.">
        <title>Leveraging single-cell genomics to expand the fungal tree of life.</title>
        <authorList>
            <person name="Ahrendt S.R."/>
            <person name="Quandt C.A."/>
            <person name="Ciobanu D."/>
            <person name="Clum A."/>
            <person name="Salamov A."/>
            <person name="Andreopoulos B."/>
            <person name="Cheng J.F."/>
            <person name="Woyke T."/>
            <person name="Pelin A."/>
            <person name="Henrissat B."/>
            <person name="Reynolds N.K."/>
            <person name="Benny G.L."/>
            <person name="Smith M.E."/>
            <person name="James T.Y."/>
            <person name="Grigoriev I.V."/>
        </authorList>
    </citation>
    <scope>NUCLEOTIDE SEQUENCE [LARGE SCALE GENOMIC DNA]</scope>
    <source>
        <strain evidence="3">RSA 468</strain>
    </source>
</reference>
<name>A0A4P9ZZI1_9FUNG</name>
<feature type="region of interest" description="Disordered" evidence="1">
    <location>
        <begin position="1"/>
        <end position="38"/>
    </location>
</feature>
<dbReference type="EMBL" id="ML002295">
    <property type="protein sequence ID" value="RKP39145.1"/>
    <property type="molecule type" value="Genomic_DNA"/>
</dbReference>
<feature type="region of interest" description="Disordered" evidence="1">
    <location>
        <begin position="197"/>
        <end position="341"/>
    </location>
</feature>
<feature type="compositionally biased region" description="Polar residues" evidence="1">
    <location>
        <begin position="242"/>
        <end position="277"/>
    </location>
</feature>
<evidence type="ECO:0000256" key="1">
    <source>
        <dbReference type="SAM" id="MobiDB-lite"/>
    </source>
</evidence>
<organism evidence="2 3">
    <name type="scientific">Dimargaris cristalligena</name>
    <dbReference type="NCBI Taxonomy" id="215637"/>
    <lineage>
        <taxon>Eukaryota</taxon>
        <taxon>Fungi</taxon>
        <taxon>Fungi incertae sedis</taxon>
        <taxon>Zoopagomycota</taxon>
        <taxon>Kickxellomycotina</taxon>
        <taxon>Dimargaritomycetes</taxon>
        <taxon>Dimargaritales</taxon>
        <taxon>Dimargaritaceae</taxon>
        <taxon>Dimargaris</taxon>
    </lineage>
</organism>
<sequence length="429" mass="46417">MAMQEADRRQQQQMLVQKAGPLVQLGSKHDPAKGGLVGAIAARQQQKEQRKYTDASSYLRSALTQKQGGGGRMHTNSAPSAAYQNGYQSPMGSGMYGGGSGSDYGFPNQFGPGNNPYLAGRQHSLSQTRLGQMSIPDGEDEDDDVPLGMGGMGGPEPGYHPASMYGGPARNSYFPPNGMPYGHDDETDHVSLAALAGNGNQRPRNSYYSPRSPSMGNSVYNPDMNYQNGQEGFATLPRRGVAQNSRPRNSFFGTNNASFTSVGSHSMRSPGMSNDDNSPAGGKRTSSARALDLAMHNGPRTSQLSNNTPNYLGDAGKLPTNPRRGKGDDQDSDCSEESSIDVDDLPEGLVEHFGVFMENHIEIKPYTSVHPTTLYNAYAASCYKQKVAPEDTANRRQLEALMIDNGFSKRRMKNSEHLGEQWCDLVLLD</sequence>
<protein>
    <submittedName>
        <fullName evidence="2">Uncharacterized protein</fullName>
    </submittedName>
</protein>
<accession>A0A4P9ZZI1</accession>
<gene>
    <name evidence="2" type="ORF">BJ085DRAFT_38001</name>
</gene>
<feature type="compositionally biased region" description="Polar residues" evidence="1">
    <location>
        <begin position="74"/>
        <end position="85"/>
    </location>
</feature>
<feature type="compositionally biased region" description="Polar residues" evidence="1">
    <location>
        <begin position="215"/>
        <end position="230"/>
    </location>
</feature>
<feature type="compositionally biased region" description="Polar residues" evidence="1">
    <location>
        <begin position="299"/>
        <end position="310"/>
    </location>
</feature>
<feature type="region of interest" description="Disordered" evidence="1">
    <location>
        <begin position="63"/>
        <end position="120"/>
    </location>
</feature>
<feature type="compositionally biased region" description="Acidic residues" evidence="1">
    <location>
        <begin position="330"/>
        <end position="341"/>
    </location>
</feature>
<proteinExistence type="predicted"/>
<keyword evidence="3" id="KW-1185">Reference proteome</keyword>